<dbReference type="OrthoDB" id="6631388at2759"/>
<dbReference type="EMBL" id="LBMM01023504">
    <property type="protein sequence ID" value="KMQ82707.1"/>
    <property type="molecule type" value="Genomic_DNA"/>
</dbReference>
<protein>
    <recommendedName>
        <fullName evidence="3">Reverse transcriptase domain-containing protein</fullName>
    </recommendedName>
</protein>
<evidence type="ECO:0000313" key="1">
    <source>
        <dbReference type="EMBL" id="KMQ82707.1"/>
    </source>
</evidence>
<organism evidence="1 2">
    <name type="scientific">Lasius niger</name>
    <name type="common">Black garden ant</name>
    <dbReference type="NCBI Taxonomy" id="67767"/>
    <lineage>
        <taxon>Eukaryota</taxon>
        <taxon>Metazoa</taxon>
        <taxon>Ecdysozoa</taxon>
        <taxon>Arthropoda</taxon>
        <taxon>Hexapoda</taxon>
        <taxon>Insecta</taxon>
        <taxon>Pterygota</taxon>
        <taxon>Neoptera</taxon>
        <taxon>Endopterygota</taxon>
        <taxon>Hymenoptera</taxon>
        <taxon>Apocrita</taxon>
        <taxon>Aculeata</taxon>
        <taxon>Formicoidea</taxon>
        <taxon>Formicidae</taxon>
        <taxon>Formicinae</taxon>
        <taxon>Lasius</taxon>
        <taxon>Lasius</taxon>
    </lineage>
</organism>
<evidence type="ECO:0000313" key="2">
    <source>
        <dbReference type="Proteomes" id="UP000036403"/>
    </source>
</evidence>
<comment type="caution">
    <text evidence="1">The sequence shown here is derived from an EMBL/GenBank/DDBJ whole genome shotgun (WGS) entry which is preliminary data.</text>
</comment>
<reference evidence="1 2" key="1">
    <citation type="submission" date="2015-04" db="EMBL/GenBank/DDBJ databases">
        <title>Lasius niger genome sequencing.</title>
        <authorList>
            <person name="Konorov E.A."/>
            <person name="Nikitin M.A."/>
            <person name="Kirill M.V."/>
            <person name="Chang P."/>
        </authorList>
    </citation>
    <scope>NUCLEOTIDE SEQUENCE [LARGE SCALE GENOMIC DNA]</scope>
    <source>
        <tissue evidence="1">Whole</tissue>
    </source>
</reference>
<proteinExistence type="predicted"/>
<name>A0A0J7JX92_LASNI</name>
<keyword evidence="2" id="KW-1185">Reference proteome</keyword>
<sequence>MVLVAKDEEGMAHMMGKLEGYLEEKRLEVNVEKTKVMRFRRGGKVEKDGLEVERERGGGGEGFHVFRIQVAPEWRAGGAREGES</sequence>
<accession>A0A0J7JX92</accession>
<gene>
    <name evidence="1" type="ORF">RF55_22086</name>
</gene>
<dbReference type="AlphaFoldDB" id="A0A0J7JX92"/>
<dbReference type="Proteomes" id="UP000036403">
    <property type="component" value="Unassembled WGS sequence"/>
</dbReference>
<dbReference type="PaxDb" id="67767-A0A0J7JX92"/>
<evidence type="ECO:0008006" key="3">
    <source>
        <dbReference type="Google" id="ProtNLM"/>
    </source>
</evidence>